<dbReference type="Gene3D" id="3.30.360.10">
    <property type="entry name" value="Dihydrodipicolinate Reductase, domain 2"/>
    <property type="match status" value="1"/>
</dbReference>
<dbReference type="Gene3D" id="3.40.50.720">
    <property type="entry name" value="NAD(P)-binding Rossmann-like Domain"/>
    <property type="match status" value="1"/>
</dbReference>
<dbReference type="InterPro" id="IPR051450">
    <property type="entry name" value="Gfo/Idh/MocA_Oxidoreductases"/>
</dbReference>
<dbReference type="PANTHER" id="PTHR43377">
    <property type="entry name" value="BILIVERDIN REDUCTASE A"/>
    <property type="match status" value="1"/>
</dbReference>
<dbReference type="SUPFAM" id="SSF55347">
    <property type="entry name" value="Glyceraldehyde-3-phosphate dehydrogenase-like, C-terminal domain"/>
    <property type="match status" value="1"/>
</dbReference>
<reference evidence="3 4" key="1">
    <citation type="submission" date="2024-09" db="EMBL/GenBank/DDBJ databases">
        <authorList>
            <person name="Sun Q."/>
            <person name="Mori K."/>
        </authorList>
    </citation>
    <scope>NUCLEOTIDE SEQUENCE [LARGE SCALE GENOMIC DNA]</scope>
    <source>
        <strain evidence="3 4">CECT 7955</strain>
    </source>
</reference>
<dbReference type="InterPro" id="IPR000683">
    <property type="entry name" value="Gfo/Idh/MocA-like_OxRdtase_N"/>
</dbReference>
<dbReference type="SUPFAM" id="SSF51735">
    <property type="entry name" value="NAD(P)-binding Rossmann-fold domains"/>
    <property type="match status" value="1"/>
</dbReference>
<dbReference type="Pfam" id="PF22725">
    <property type="entry name" value="GFO_IDH_MocA_C3"/>
    <property type="match status" value="1"/>
</dbReference>
<sequence>MLKVGVLGAGHLGKIHLRLLNQSSKYELVGFYDPFEENAIKIANEFGYKKFDSIAALIEAVDVIDIVTPTLSHYDCALEAIKAGKHVFLEKPISNTVAEAEEIITLAKKHNVKGQVGHVERFNPAFIAVKDQIQNPMFIETHRLAEFNPRGTDVPVVLDLMIHDIDAILSVVKSKVKSINASGVAVISDSPDIANARIEFENGCVANITSSRISMKNMRKSRFFQKDAYISVDYLDKICEVVKMKDAPEIPGDFDMILQNAEGVKKQIYFNNPQVNPNNAILDELETFADAINNNTTPIVTLEDGTEALRVAYQIIESMERK</sequence>
<dbReference type="PANTHER" id="PTHR43377:SF1">
    <property type="entry name" value="BILIVERDIN REDUCTASE A"/>
    <property type="match status" value="1"/>
</dbReference>
<feature type="domain" description="GFO/IDH/MocA-like oxidoreductase" evidence="2">
    <location>
        <begin position="156"/>
        <end position="216"/>
    </location>
</feature>
<protein>
    <submittedName>
        <fullName evidence="3">Gfo/Idh/MocA family protein</fullName>
    </submittedName>
</protein>
<evidence type="ECO:0000313" key="4">
    <source>
        <dbReference type="Proteomes" id="UP001589607"/>
    </source>
</evidence>
<keyword evidence="4" id="KW-1185">Reference proteome</keyword>
<gene>
    <name evidence="3" type="ORF">ACFFVF_00580</name>
</gene>
<dbReference type="RefSeq" id="WP_236454689.1">
    <property type="nucleotide sequence ID" value="NZ_CBCSGE010000007.1"/>
</dbReference>
<evidence type="ECO:0000259" key="2">
    <source>
        <dbReference type="Pfam" id="PF22725"/>
    </source>
</evidence>
<dbReference type="Pfam" id="PF01408">
    <property type="entry name" value="GFO_IDH_MocA"/>
    <property type="match status" value="1"/>
</dbReference>
<dbReference type="InterPro" id="IPR036291">
    <property type="entry name" value="NAD(P)-bd_dom_sf"/>
</dbReference>
<organism evidence="3 4">
    <name type="scientific">Flavobacterium jumunjinense</name>
    <dbReference type="NCBI Taxonomy" id="998845"/>
    <lineage>
        <taxon>Bacteria</taxon>
        <taxon>Pseudomonadati</taxon>
        <taxon>Bacteroidota</taxon>
        <taxon>Flavobacteriia</taxon>
        <taxon>Flavobacteriales</taxon>
        <taxon>Flavobacteriaceae</taxon>
        <taxon>Flavobacterium</taxon>
    </lineage>
</organism>
<dbReference type="EMBL" id="JBHMEY010000001">
    <property type="protein sequence ID" value="MFB9094995.1"/>
    <property type="molecule type" value="Genomic_DNA"/>
</dbReference>
<dbReference type="Proteomes" id="UP001589607">
    <property type="component" value="Unassembled WGS sequence"/>
</dbReference>
<name>A0ABV5GHZ3_9FLAO</name>
<comment type="caution">
    <text evidence="3">The sequence shown here is derived from an EMBL/GenBank/DDBJ whole genome shotgun (WGS) entry which is preliminary data.</text>
</comment>
<feature type="domain" description="Gfo/Idh/MocA-like oxidoreductase N-terminal" evidence="1">
    <location>
        <begin position="2"/>
        <end position="118"/>
    </location>
</feature>
<evidence type="ECO:0000313" key="3">
    <source>
        <dbReference type="EMBL" id="MFB9094995.1"/>
    </source>
</evidence>
<dbReference type="InterPro" id="IPR055170">
    <property type="entry name" value="GFO_IDH_MocA-like_dom"/>
</dbReference>
<accession>A0ABV5GHZ3</accession>
<evidence type="ECO:0000259" key="1">
    <source>
        <dbReference type="Pfam" id="PF01408"/>
    </source>
</evidence>
<proteinExistence type="predicted"/>